<dbReference type="Proteomes" id="UP000886339">
    <property type="component" value="Unassembled WGS sequence"/>
</dbReference>
<feature type="signal peptide" evidence="1">
    <location>
        <begin position="1"/>
        <end position="20"/>
    </location>
</feature>
<name>A0A831WBW4_9GAMM</name>
<evidence type="ECO:0000313" key="2">
    <source>
        <dbReference type="EMBL" id="HEC06890.1"/>
    </source>
</evidence>
<feature type="chain" id="PRO_5032657000" evidence="1">
    <location>
        <begin position="21"/>
        <end position="275"/>
    </location>
</feature>
<dbReference type="EMBL" id="DRLF01000298">
    <property type="protein sequence ID" value="HEC06890.1"/>
    <property type="molecule type" value="Genomic_DNA"/>
</dbReference>
<protein>
    <submittedName>
        <fullName evidence="2">Uncharacterized protein</fullName>
    </submittedName>
</protein>
<proteinExistence type="predicted"/>
<accession>A0A831WBW4</accession>
<evidence type="ECO:0000256" key="1">
    <source>
        <dbReference type="SAM" id="SignalP"/>
    </source>
</evidence>
<sequence>MKKSLLFLLLVSCVASSAQADPVSGEGMRGPTQEEYEAALVIVQKYMLEQEKKAAARADKEAPEVLLDMEEERASIVANAVTNPGFSVTGSGKVEAATITAITADGVDGALRVGNPDTINQAQSGRLIFHEKLDTSSNYRDGLCGFQFVHNGADNTLSLQGKCDPVLGPPTKSRSLVVYDRFPGTPIMFGRSIGIGGHLFDGGGSGGTTGGGFLMMSYHANGTLSCDKVCQNHAMTCDHSLQYGAGSPTPVYNQPCDNVPGGDFTWAMCACGNGP</sequence>
<organism evidence="2">
    <name type="scientific">Thiolapillus brandeum</name>
    <dbReference type="NCBI Taxonomy" id="1076588"/>
    <lineage>
        <taxon>Bacteria</taxon>
        <taxon>Pseudomonadati</taxon>
        <taxon>Pseudomonadota</taxon>
        <taxon>Gammaproteobacteria</taxon>
        <taxon>Chromatiales</taxon>
        <taxon>Sedimenticolaceae</taxon>
        <taxon>Thiolapillus</taxon>
    </lineage>
</organism>
<dbReference type="AlphaFoldDB" id="A0A831WBW4"/>
<gene>
    <name evidence="2" type="ORF">ENJ12_08570</name>
</gene>
<comment type="caution">
    <text evidence="2">The sequence shown here is derived from an EMBL/GenBank/DDBJ whole genome shotgun (WGS) entry which is preliminary data.</text>
</comment>
<reference evidence="2" key="1">
    <citation type="journal article" date="2020" name="mSystems">
        <title>Genome- and Community-Level Interaction Insights into Carbon Utilization and Element Cycling Functions of Hydrothermarchaeota in Hydrothermal Sediment.</title>
        <authorList>
            <person name="Zhou Z."/>
            <person name="Liu Y."/>
            <person name="Xu W."/>
            <person name="Pan J."/>
            <person name="Luo Z.H."/>
            <person name="Li M."/>
        </authorList>
    </citation>
    <scope>NUCLEOTIDE SEQUENCE [LARGE SCALE GENOMIC DNA]</scope>
    <source>
        <strain evidence="2">HyVt-458</strain>
    </source>
</reference>
<keyword evidence="1" id="KW-0732">Signal</keyword>